<dbReference type="AlphaFoldDB" id="A0A6J4VE86"/>
<dbReference type="EMBL" id="CADCWG010000254">
    <property type="protein sequence ID" value="CAA9571513.1"/>
    <property type="molecule type" value="Genomic_DNA"/>
</dbReference>
<accession>A0A6J4VE86</accession>
<reference evidence="1" key="1">
    <citation type="submission" date="2020-02" db="EMBL/GenBank/DDBJ databases">
        <authorList>
            <person name="Meier V. D."/>
        </authorList>
    </citation>
    <scope>NUCLEOTIDE SEQUENCE</scope>
    <source>
        <strain evidence="1">AVDCRST_MAG49</strain>
    </source>
</reference>
<organism evidence="1">
    <name type="scientific">uncultured Thermomicrobiales bacterium</name>
    <dbReference type="NCBI Taxonomy" id="1645740"/>
    <lineage>
        <taxon>Bacteria</taxon>
        <taxon>Pseudomonadati</taxon>
        <taxon>Thermomicrobiota</taxon>
        <taxon>Thermomicrobia</taxon>
        <taxon>Thermomicrobiales</taxon>
        <taxon>environmental samples</taxon>
    </lineage>
</organism>
<evidence type="ECO:0000313" key="1">
    <source>
        <dbReference type="EMBL" id="CAA9571513.1"/>
    </source>
</evidence>
<sequence length="43" mass="4807">MAPRDFSVVILGLASVRRERVPESWLGRVASRADSDARHSLRS</sequence>
<proteinExistence type="predicted"/>
<gene>
    <name evidence="1" type="ORF">AVDCRST_MAG49-3669</name>
</gene>
<name>A0A6J4VE86_9BACT</name>
<protein>
    <submittedName>
        <fullName evidence="1">Uncharacterized protein</fullName>
    </submittedName>
</protein>